<reference evidence="1" key="1">
    <citation type="submission" date="2022-03" db="EMBL/GenBank/DDBJ databases">
        <authorList>
            <person name="Martin H S."/>
        </authorList>
    </citation>
    <scope>NUCLEOTIDE SEQUENCE</scope>
</reference>
<keyword evidence="2" id="KW-1185">Reference proteome</keyword>
<sequence length="111" mass="12625">MTTARDNLIASRADTNDAHPGIRVCSPGEYTPQNVPWTLYGVYYALRESLPVNGHRQWGTALRWCGACVNHPKRSAMAAQFAYRRRAARRLSLVPRVPAEAYETNRLRLNR</sequence>
<evidence type="ECO:0000313" key="1">
    <source>
        <dbReference type="EMBL" id="CAH2058287.1"/>
    </source>
</evidence>
<accession>A0ABN8IMN1</accession>
<proteinExistence type="predicted"/>
<organism evidence="1 2">
    <name type="scientific">Iphiclides podalirius</name>
    <name type="common">scarce swallowtail</name>
    <dbReference type="NCBI Taxonomy" id="110791"/>
    <lineage>
        <taxon>Eukaryota</taxon>
        <taxon>Metazoa</taxon>
        <taxon>Ecdysozoa</taxon>
        <taxon>Arthropoda</taxon>
        <taxon>Hexapoda</taxon>
        <taxon>Insecta</taxon>
        <taxon>Pterygota</taxon>
        <taxon>Neoptera</taxon>
        <taxon>Endopterygota</taxon>
        <taxon>Lepidoptera</taxon>
        <taxon>Glossata</taxon>
        <taxon>Ditrysia</taxon>
        <taxon>Papilionoidea</taxon>
        <taxon>Papilionidae</taxon>
        <taxon>Papilioninae</taxon>
        <taxon>Iphiclides</taxon>
    </lineage>
</organism>
<dbReference type="EMBL" id="OW152837">
    <property type="protein sequence ID" value="CAH2058287.1"/>
    <property type="molecule type" value="Genomic_DNA"/>
</dbReference>
<evidence type="ECO:0000313" key="2">
    <source>
        <dbReference type="Proteomes" id="UP000837857"/>
    </source>
</evidence>
<dbReference type="Proteomes" id="UP000837857">
    <property type="component" value="Chromosome 25"/>
</dbReference>
<name>A0ABN8IMN1_9NEOP</name>
<protein>
    <submittedName>
        <fullName evidence="1">Uncharacterized protein</fullName>
    </submittedName>
</protein>
<feature type="non-terminal residue" evidence="1">
    <location>
        <position position="111"/>
    </location>
</feature>
<gene>
    <name evidence="1" type="ORF">IPOD504_LOCUS10525</name>
</gene>